<dbReference type="Proteomes" id="UP001162501">
    <property type="component" value="Chromosome 9"/>
</dbReference>
<evidence type="ECO:0000313" key="2">
    <source>
        <dbReference type="Proteomes" id="UP001162501"/>
    </source>
</evidence>
<proteinExistence type="predicted"/>
<gene>
    <name evidence="1" type="ORF">MRATA1EN22A_LOCUS27783</name>
</gene>
<protein>
    <submittedName>
        <fullName evidence="1">Uncharacterized protein</fullName>
    </submittedName>
</protein>
<name>A0AC60A7B1_RANTA</name>
<organism evidence="1 2">
    <name type="scientific">Rangifer tarandus platyrhynchus</name>
    <name type="common">Svalbard reindeer</name>
    <dbReference type="NCBI Taxonomy" id="3082113"/>
    <lineage>
        <taxon>Eukaryota</taxon>
        <taxon>Metazoa</taxon>
        <taxon>Chordata</taxon>
        <taxon>Craniata</taxon>
        <taxon>Vertebrata</taxon>
        <taxon>Euteleostomi</taxon>
        <taxon>Mammalia</taxon>
        <taxon>Eutheria</taxon>
        <taxon>Laurasiatheria</taxon>
        <taxon>Artiodactyla</taxon>
        <taxon>Ruminantia</taxon>
        <taxon>Pecora</taxon>
        <taxon>Cervidae</taxon>
        <taxon>Odocoileinae</taxon>
        <taxon>Rangifer</taxon>
    </lineage>
</organism>
<accession>A0AC60A7B1</accession>
<reference evidence="1" key="1">
    <citation type="submission" date="2023-05" db="EMBL/GenBank/DDBJ databases">
        <authorList>
            <consortium name="ELIXIR-Norway"/>
        </authorList>
    </citation>
    <scope>NUCLEOTIDE SEQUENCE</scope>
</reference>
<evidence type="ECO:0000313" key="1">
    <source>
        <dbReference type="EMBL" id="CAN0568290.1"/>
    </source>
</evidence>
<reference evidence="1" key="2">
    <citation type="submission" date="2025-03" db="EMBL/GenBank/DDBJ databases">
        <authorList>
            <consortium name="ELIXIR-Norway"/>
            <consortium name="Elixir Norway"/>
        </authorList>
    </citation>
    <scope>NUCLEOTIDE SEQUENCE</scope>
</reference>
<dbReference type="EMBL" id="OX596093">
    <property type="protein sequence ID" value="CAN0568290.1"/>
    <property type="molecule type" value="Genomic_DNA"/>
</dbReference>
<sequence>MPPARSQASQVAEFSRTACSLQPAPRDPPRPEPPRAGPRRCREGTQGPSGLAPKLFGPEMEVRSEFPSPLRQRRLRRLPSLSSPQPNSSNRRVAEPVLPPRAPGSFFFGEILPAAPSRDPRPSPRPARAS</sequence>